<dbReference type="GO" id="GO:0048255">
    <property type="term" value="P:mRNA stabilization"/>
    <property type="evidence" value="ECO:0007669"/>
    <property type="project" value="TreeGrafter"/>
</dbReference>
<dbReference type="GO" id="GO:0005634">
    <property type="term" value="C:nucleus"/>
    <property type="evidence" value="ECO:0007669"/>
    <property type="project" value="TreeGrafter"/>
</dbReference>
<evidence type="ECO:0000256" key="2">
    <source>
        <dbReference type="SAM" id="MobiDB-lite"/>
    </source>
</evidence>
<proteinExistence type="predicted"/>
<organism evidence="3 4">
    <name type="scientific">Dimorphilus gyrociliatus</name>
    <dbReference type="NCBI Taxonomy" id="2664684"/>
    <lineage>
        <taxon>Eukaryota</taxon>
        <taxon>Metazoa</taxon>
        <taxon>Spiralia</taxon>
        <taxon>Lophotrochozoa</taxon>
        <taxon>Annelida</taxon>
        <taxon>Polychaeta</taxon>
        <taxon>Polychaeta incertae sedis</taxon>
        <taxon>Dinophilidae</taxon>
        <taxon>Dimorphilus</taxon>
    </lineage>
</organism>
<dbReference type="InterPro" id="IPR027963">
    <property type="entry name" value="MEIOC"/>
</dbReference>
<feature type="region of interest" description="Disordered" evidence="2">
    <location>
        <begin position="176"/>
        <end position="196"/>
    </location>
</feature>
<feature type="coiled-coil region" evidence="1">
    <location>
        <begin position="379"/>
        <end position="406"/>
    </location>
</feature>
<protein>
    <submittedName>
        <fullName evidence="3">DgyrCDS11024</fullName>
    </submittedName>
</protein>
<gene>
    <name evidence="3" type="ORF">DGYR_LOCUS10407</name>
</gene>
<keyword evidence="4" id="KW-1185">Reference proteome</keyword>
<feature type="region of interest" description="Disordered" evidence="2">
    <location>
        <begin position="408"/>
        <end position="428"/>
    </location>
</feature>
<evidence type="ECO:0000256" key="1">
    <source>
        <dbReference type="SAM" id="Coils"/>
    </source>
</evidence>
<dbReference type="Proteomes" id="UP000549394">
    <property type="component" value="Unassembled WGS sequence"/>
</dbReference>
<dbReference type="AlphaFoldDB" id="A0A7I8W410"/>
<dbReference type="OrthoDB" id="5978002at2759"/>
<comment type="caution">
    <text evidence="3">The sequence shown here is derived from an EMBL/GenBank/DDBJ whole genome shotgun (WGS) entry which is preliminary data.</text>
</comment>
<evidence type="ECO:0000313" key="4">
    <source>
        <dbReference type="Proteomes" id="UP000549394"/>
    </source>
</evidence>
<keyword evidence="1" id="KW-0175">Coiled coil</keyword>
<name>A0A7I8W410_9ANNE</name>
<dbReference type="PANTHER" id="PTHR33861">
    <property type="entry name" value="PROTEIN CBG18333"/>
    <property type="match status" value="1"/>
</dbReference>
<dbReference type="EMBL" id="CAJFCJ010000018">
    <property type="protein sequence ID" value="CAD5122612.1"/>
    <property type="molecule type" value="Genomic_DNA"/>
</dbReference>
<dbReference type="GO" id="GO:0007141">
    <property type="term" value="P:male meiosis I"/>
    <property type="evidence" value="ECO:0007669"/>
    <property type="project" value="TreeGrafter"/>
</dbReference>
<feature type="compositionally biased region" description="Low complexity" evidence="2">
    <location>
        <begin position="37"/>
        <end position="47"/>
    </location>
</feature>
<feature type="compositionally biased region" description="Polar residues" evidence="2">
    <location>
        <begin position="182"/>
        <end position="196"/>
    </location>
</feature>
<feature type="region of interest" description="Disordered" evidence="2">
    <location>
        <begin position="1"/>
        <end position="47"/>
    </location>
</feature>
<dbReference type="GO" id="GO:0005737">
    <property type="term" value="C:cytoplasm"/>
    <property type="evidence" value="ECO:0007669"/>
    <property type="project" value="TreeGrafter"/>
</dbReference>
<sequence>MNPNIPDFANEGWPVSESLYDDSPQQDPGTWEKSEQNLCNSSLSSNGLNDLVSRIVDESDSLSSKDEWPTADVAPYSAFGGEDNRYSLFSSPAKPRGWSLGIDEKNWLQTPSPAPGLSKRFPATPRSLDEALPFKPQKSRIRDEPVDIEYTRAPFEEEDSVFRPFEKQPYARELFPVDQDSGMGNSSLESTGTTESFLPASTREWNEVKKSVLNPDAPSFERSQMNSSRFHELHWLQKKSHFPAAPGTPTRKRNNSGNSTQSSDTVEQPSVQQAELSSLQAQIDAMKIKSEEGASLKELASYLHIIKQLQQTGGYNPLFLPPRLHPQIFNPWPQIYQPEVYEQALLNENIYNLAPLVYPSGTQTHYPGSRPFHKRSGPANELHQNLEECYEQFKLIEKERKKSEAELARQNPGKKISGFNQTPSNIPRLAANPSRVDRLVVESFKEEARVCSLMQYMERLRGDSLPSPLHLAVREWREAICQVHNRRKDEVAMNRDRHVMRAEIDRSKSSKVVLALSASIADLRASVQKARKALWSSMQMSHTDLPKPIYTRKIKSPLNVLNAFVREAEKRACLCK</sequence>
<feature type="region of interest" description="Disordered" evidence="2">
    <location>
        <begin position="241"/>
        <end position="273"/>
    </location>
</feature>
<reference evidence="3 4" key="1">
    <citation type="submission" date="2020-08" db="EMBL/GenBank/DDBJ databases">
        <authorList>
            <person name="Hejnol A."/>
        </authorList>
    </citation>
    <scope>NUCLEOTIDE SEQUENCE [LARGE SCALE GENOMIC DNA]</scope>
</reference>
<evidence type="ECO:0000313" key="3">
    <source>
        <dbReference type="EMBL" id="CAD5122612.1"/>
    </source>
</evidence>
<accession>A0A7I8W410</accession>
<dbReference type="Pfam" id="PF15189">
    <property type="entry name" value="MEIOC"/>
    <property type="match status" value="1"/>
</dbReference>
<dbReference type="PANTHER" id="PTHR33861:SF5">
    <property type="entry name" value="GAMMA-TUBULIN COMPLEX COMPONENT"/>
    <property type="match status" value="1"/>
</dbReference>
<feature type="compositionally biased region" description="Polar residues" evidence="2">
    <location>
        <begin position="255"/>
        <end position="273"/>
    </location>
</feature>
<dbReference type="GO" id="GO:0007144">
    <property type="term" value="P:female meiosis I"/>
    <property type="evidence" value="ECO:0007669"/>
    <property type="project" value="TreeGrafter"/>
</dbReference>